<dbReference type="CDD" id="cd02440">
    <property type="entry name" value="AdoMet_MTases"/>
    <property type="match status" value="1"/>
</dbReference>
<feature type="domain" description="Methyltransferase" evidence="1">
    <location>
        <begin position="193"/>
        <end position="318"/>
    </location>
</feature>
<comment type="caution">
    <text evidence="3">The sequence shown here is derived from an EMBL/GenBank/DDBJ whole genome shotgun (WGS) entry which is preliminary data.</text>
</comment>
<feature type="domain" description="S-adenosylmethionine-dependent methyltransferase Rv2258c-like winged HTH" evidence="2">
    <location>
        <begin position="42"/>
        <end position="113"/>
    </location>
</feature>
<name>A0A6I2FC45_9MICO</name>
<dbReference type="InterPro" id="IPR025714">
    <property type="entry name" value="Methyltranfer_dom"/>
</dbReference>
<gene>
    <name evidence="3" type="ORF">GE115_17685</name>
</gene>
<dbReference type="SUPFAM" id="SSF46785">
    <property type="entry name" value="Winged helix' DNA-binding domain"/>
    <property type="match status" value="1"/>
</dbReference>
<evidence type="ECO:0000259" key="1">
    <source>
        <dbReference type="Pfam" id="PF13847"/>
    </source>
</evidence>
<keyword evidence="4" id="KW-1185">Reference proteome</keyword>
<dbReference type="GO" id="GO:0032259">
    <property type="term" value="P:methylation"/>
    <property type="evidence" value="ECO:0007669"/>
    <property type="project" value="UniProtKB-KW"/>
</dbReference>
<dbReference type="InterPro" id="IPR053173">
    <property type="entry name" value="SAM-binding_MTase"/>
</dbReference>
<dbReference type="Proteomes" id="UP000431080">
    <property type="component" value="Unassembled WGS sequence"/>
</dbReference>
<dbReference type="GO" id="GO:0008168">
    <property type="term" value="F:methyltransferase activity"/>
    <property type="evidence" value="ECO:0007669"/>
    <property type="project" value="UniProtKB-KW"/>
</dbReference>
<dbReference type="AlphaFoldDB" id="A0A6I2FC45"/>
<protein>
    <submittedName>
        <fullName evidence="3">Methyltransferase domain-containing protein</fullName>
    </submittedName>
</protein>
<keyword evidence="3" id="KW-0489">Methyltransferase</keyword>
<accession>A0A6I2FC45</accession>
<evidence type="ECO:0000259" key="2">
    <source>
        <dbReference type="Pfam" id="PF21320"/>
    </source>
</evidence>
<dbReference type="InterPro" id="IPR029063">
    <property type="entry name" value="SAM-dependent_MTases_sf"/>
</dbReference>
<dbReference type="EMBL" id="WJIF01000016">
    <property type="protein sequence ID" value="MRG61694.1"/>
    <property type="molecule type" value="Genomic_DNA"/>
</dbReference>
<dbReference type="RefSeq" id="WP_153686077.1">
    <property type="nucleotide sequence ID" value="NZ_WJIF01000016.1"/>
</dbReference>
<reference evidence="3 4" key="1">
    <citation type="submission" date="2019-10" db="EMBL/GenBank/DDBJ databases">
        <authorList>
            <person name="Nie G."/>
            <person name="Ming H."/>
            <person name="Yi B."/>
        </authorList>
    </citation>
    <scope>NUCLEOTIDE SEQUENCE [LARGE SCALE GENOMIC DNA]</scope>
    <source>
        <strain evidence="3 4">CFH 90414</strain>
    </source>
</reference>
<dbReference type="Pfam" id="PF13847">
    <property type="entry name" value="Methyltransf_31"/>
    <property type="match status" value="1"/>
</dbReference>
<dbReference type="InterPro" id="IPR048711">
    <property type="entry name" value="WHD_Rv2258c"/>
</dbReference>
<dbReference type="Pfam" id="PF21320">
    <property type="entry name" value="WHD_Rv2258c"/>
    <property type="match status" value="1"/>
</dbReference>
<organism evidence="3 4">
    <name type="scientific">Agromyces agglutinans</name>
    <dbReference type="NCBI Taxonomy" id="2662258"/>
    <lineage>
        <taxon>Bacteria</taxon>
        <taxon>Bacillati</taxon>
        <taxon>Actinomycetota</taxon>
        <taxon>Actinomycetes</taxon>
        <taxon>Micrococcales</taxon>
        <taxon>Microbacteriaceae</taxon>
        <taxon>Agromyces</taxon>
    </lineage>
</organism>
<dbReference type="PANTHER" id="PTHR45128:SF2">
    <property type="entry name" value="METHYLTRANSFERASE DOMAIN-CONTAINING PROTEIN"/>
    <property type="match status" value="1"/>
</dbReference>
<dbReference type="Gene3D" id="3.40.50.150">
    <property type="entry name" value="Vaccinia Virus protein VP39"/>
    <property type="match status" value="1"/>
</dbReference>
<evidence type="ECO:0000313" key="4">
    <source>
        <dbReference type="Proteomes" id="UP000431080"/>
    </source>
</evidence>
<keyword evidence="3" id="KW-0808">Transferase</keyword>
<dbReference type="SUPFAM" id="SSF53335">
    <property type="entry name" value="S-adenosyl-L-methionine-dependent methyltransferases"/>
    <property type="match status" value="1"/>
</dbReference>
<sequence length="385" mass="40207">MSDTLIHTEPEPSALRDAEEAEAARIGEFAEQLVGMLGAATTLLTIELGRRFGLYRALHERGPLNPVELAEATGIAPRYAREWLEQQAAAGILHAETAAPAADARPFTLPGHHVPGLVEELHPGHAAPAASVLAGVALAFPAVVADFPHGRGVAFDAYGAELRHGLGALNRPGFHHAMRDWVGALPDRAAALDRGGVVLDAGCGTGWSSVALAAAFPRARVVGVDLDEASIDEARGHAAVAGVADRVRFLVGDAGETATVRAAAEAVDAPAGFDLVTVFEALHDMGRPAAALAAFREALADGGALLVADERVGEAFQADADPVERMLYAMSVLHCLPATTAESAADANGTVLRAPTLRRWASEAGYDGVEVLGIENPFWRFYRIG</sequence>
<evidence type="ECO:0000313" key="3">
    <source>
        <dbReference type="EMBL" id="MRG61694.1"/>
    </source>
</evidence>
<dbReference type="InterPro" id="IPR036390">
    <property type="entry name" value="WH_DNA-bd_sf"/>
</dbReference>
<proteinExistence type="predicted"/>
<dbReference type="PANTHER" id="PTHR45128">
    <property type="entry name" value="METHYLTRANSFERASE TYPE 11"/>
    <property type="match status" value="1"/>
</dbReference>